<dbReference type="InterPro" id="IPR023753">
    <property type="entry name" value="FAD/NAD-binding_dom"/>
</dbReference>
<evidence type="ECO:0000256" key="1">
    <source>
        <dbReference type="ARBA" id="ARBA00001974"/>
    </source>
</evidence>
<dbReference type="PRINTS" id="PR00411">
    <property type="entry name" value="PNDRDTASEI"/>
</dbReference>
<dbReference type="InterPro" id="IPR004099">
    <property type="entry name" value="Pyr_nucl-diS_OxRdtase_dimer"/>
</dbReference>
<evidence type="ECO:0000256" key="3">
    <source>
        <dbReference type="ARBA" id="ARBA00022630"/>
    </source>
</evidence>
<accession>A0ABZ0L5S7</accession>
<feature type="domain" description="FAD/NAD(P)-binding" evidence="6">
    <location>
        <begin position="5"/>
        <end position="318"/>
    </location>
</feature>
<dbReference type="PANTHER" id="PTHR43014">
    <property type="entry name" value="MERCURIC REDUCTASE"/>
    <property type="match status" value="1"/>
</dbReference>
<dbReference type="PRINTS" id="PR00368">
    <property type="entry name" value="FADPNR"/>
</dbReference>
<dbReference type="PIRSF" id="PIRSF000350">
    <property type="entry name" value="Mercury_reductase_MerA"/>
    <property type="match status" value="1"/>
</dbReference>
<dbReference type="Gene3D" id="3.50.50.60">
    <property type="entry name" value="FAD/NAD(P)-binding domain"/>
    <property type="match status" value="2"/>
</dbReference>
<dbReference type="GO" id="GO:0016491">
    <property type="term" value="F:oxidoreductase activity"/>
    <property type="evidence" value="ECO:0007669"/>
    <property type="project" value="UniProtKB-KW"/>
</dbReference>
<dbReference type="PANTHER" id="PTHR43014:SF5">
    <property type="entry name" value="GLUTATHIONE REDUCTASE (NADPH)"/>
    <property type="match status" value="1"/>
</dbReference>
<dbReference type="RefSeq" id="WP_317966700.1">
    <property type="nucleotide sequence ID" value="NZ_CP129118.1"/>
</dbReference>
<feature type="domain" description="Pyridine nucleotide-disulphide oxidoreductase dimerisation" evidence="5">
    <location>
        <begin position="339"/>
        <end position="444"/>
    </location>
</feature>
<dbReference type="InterPro" id="IPR016156">
    <property type="entry name" value="FAD/NAD-linked_Rdtase_dimer_sf"/>
</dbReference>
<evidence type="ECO:0000259" key="5">
    <source>
        <dbReference type="Pfam" id="PF02852"/>
    </source>
</evidence>
<keyword evidence="7" id="KW-0560">Oxidoreductase</keyword>
<evidence type="ECO:0000313" key="8">
    <source>
        <dbReference type="Proteomes" id="UP001303902"/>
    </source>
</evidence>
<dbReference type="InterPro" id="IPR036188">
    <property type="entry name" value="FAD/NAD-bd_sf"/>
</dbReference>
<keyword evidence="8" id="KW-1185">Reference proteome</keyword>
<dbReference type="SUPFAM" id="SSF51905">
    <property type="entry name" value="FAD/NAD(P)-binding domain"/>
    <property type="match status" value="1"/>
</dbReference>
<comment type="similarity">
    <text evidence="2">Belongs to the class-I pyridine nucleotide-disulfide oxidoreductase family.</text>
</comment>
<evidence type="ECO:0000256" key="2">
    <source>
        <dbReference type="ARBA" id="ARBA00007532"/>
    </source>
</evidence>
<keyword evidence="4" id="KW-0274">FAD</keyword>
<sequence>MEKQYDVIVLGTGSAGSIAAKKCKAAGWTVAIIDDRPFGGTCSQRGCDPKKVLVSAGELIDWNERMDGLGIDGEPTINWSDLMALKRTFTASIPDDTEEKYKELGIDSFHGRAYFESEKDIRVGENRLTGKHILIATGARPMEMGMEGEAYLATSDEFMELEELPKRIVFVGGGFISFEFAHLAARAGAEVHILHRSKNPLKQFDQDLVKFLLKRSEEIGIQVHLDVDVKSIQKNGETFTVTGEKNSVEQQWKTDYVVHGAGRAPSLDINLEAGNVERDKKGVSVNEYMQSISNPHVYAAGDVASTKGPPLTPVASAESYVVAQNLIHGNTQKIDHPVVPSVVFTVPKLASVGMSEQEAKESGLDIEVKFEEVTDWFTYRHTNEAYAAYKVIIDKKNNLIIGAHFLSGEADELVNNFAIAIRFKLPISELKQMNFAYPTVASDMAYMI</sequence>
<dbReference type="Proteomes" id="UP001303902">
    <property type="component" value="Chromosome"/>
</dbReference>
<dbReference type="Pfam" id="PF07992">
    <property type="entry name" value="Pyr_redox_2"/>
    <property type="match status" value="1"/>
</dbReference>
<dbReference type="Gene3D" id="3.30.390.30">
    <property type="match status" value="1"/>
</dbReference>
<proteinExistence type="inferred from homology"/>
<keyword evidence="3" id="KW-0285">Flavoprotein</keyword>
<comment type="cofactor">
    <cofactor evidence="1">
        <name>FAD</name>
        <dbReference type="ChEBI" id="CHEBI:57692"/>
    </cofactor>
</comment>
<evidence type="ECO:0000313" key="7">
    <source>
        <dbReference type="EMBL" id="WOV87012.1"/>
    </source>
</evidence>
<organism evidence="7 8">
    <name type="scientific">Sporosarcina oncorhynchi</name>
    <dbReference type="NCBI Taxonomy" id="3056444"/>
    <lineage>
        <taxon>Bacteria</taxon>
        <taxon>Bacillati</taxon>
        <taxon>Bacillota</taxon>
        <taxon>Bacilli</taxon>
        <taxon>Bacillales</taxon>
        <taxon>Caryophanaceae</taxon>
        <taxon>Sporosarcina</taxon>
    </lineage>
</organism>
<dbReference type="InterPro" id="IPR001100">
    <property type="entry name" value="Pyr_nuc-diS_OxRdtase"/>
</dbReference>
<name>A0ABZ0L5S7_9BACL</name>
<protein>
    <submittedName>
        <fullName evidence="7">NAD(P)/FAD-dependent oxidoreductase</fullName>
        <ecNumber evidence="7">1.-.-.-</ecNumber>
    </submittedName>
</protein>
<evidence type="ECO:0000259" key="6">
    <source>
        <dbReference type="Pfam" id="PF07992"/>
    </source>
</evidence>
<reference evidence="7 8" key="1">
    <citation type="submission" date="2023-06" db="EMBL/GenBank/DDBJ databases">
        <title>Sporosarcina sp. nov., isolated from Korean tranditional fermented seafood 'Jeotgal'.</title>
        <authorList>
            <person name="Yang A.I."/>
            <person name="Shin N.-R."/>
        </authorList>
    </citation>
    <scope>NUCLEOTIDE SEQUENCE [LARGE SCALE GENOMIC DNA]</scope>
    <source>
        <strain evidence="7 8">T2O-4</strain>
    </source>
</reference>
<evidence type="ECO:0000256" key="4">
    <source>
        <dbReference type="ARBA" id="ARBA00022827"/>
    </source>
</evidence>
<dbReference type="EMBL" id="CP129118">
    <property type="protein sequence ID" value="WOV87012.1"/>
    <property type="molecule type" value="Genomic_DNA"/>
</dbReference>
<dbReference type="EC" id="1.-.-.-" evidence="7"/>
<dbReference type="Pfam" id="PF02852">
    <property type="entry name" value="Pyr_redox_dim"/>
    <property type="match status" value="1"/>
</dbReference>
<dbReference type="SUPFAM" id="SSF55424">
    <property type="entry name" value="FAD/NAD-linked reductases, dimerisation (C-terminal) domain"/>
    <property type="match status" value="1"/>
</dbReference>
<gene>
    <name evidence="7" type="ORF">QWT69_14205</name>
</gene>